<feature type="region of interest" description="Disordered" evidence="1">
    <location>
        <begin position="1"/>
        <end position="27"/>
    </location>
</feature>
<feature type="region of interest" description="Disordered" evidence="1">
    <location>
        <begin position="514"/>
        <end position="533"/>
    </location>
</feature>
<proteinExistence type="predicted"/>
<evidence type="ECO:0000259" key="2">
    <source>
        <dbReference type="PROSITE" id="PS51434"/>
    </source>
</evidence>
<feature type="compositionally biased region" description="Polar residues" evidence="1">
    <location>
        <begin position="539"/>
        <end position="553"/>
    </location>
</feature>
<feature type="region of interest" description="Disordered" evidence="1">
    <location>
        <begin position="1227"/>
        <end position="1326"/>
    </location>
</feature>
<dbReference type="GO" id="GO:0005643">
    <property type="term" value="C:nuclear pore"/>
    <property type="evidence" value="ECO:0007669"/>
    <property type="project" value="InterPro"/>
</dbReference>
<dbReference type="PROSITE" id="PS00435">
    <property type="entry name" value="PEROXIDASE_1"/>
    <property type="match status" value="1"/>
</dbReference>
<feature type="compositionally biased region" description="Low complexity" evidence="1">
    <location>
        <begin position="464"/>
        <end position="473"/>
    </location>
</feature>
<dbReference type="InterPro" id="IPR036903">
    <property type="entry name" value="Nup98_auto-Pept-S59_dom_sf"/>
</dbReference>
<dbReference type="Proteomes" id="UP000325113">
    <property type="component" value="Unassembled WGS sequence"/>
</dbReference>
<dbReference type="PROSITE" id="PS51434">
    <property type="entry name" value="NUP_C"/>
    <property type="match status" value="1"/>
</dbReference>
<feature type="compositionally biased region" description="Polar residues" evidence="1">
    <location>
        <begin position="515"/>
        <end position="530"/>
    </location>
</feature>
<reference evidence="3 4" key="1">
    <citation type="submission" date="2019-07" db="EMBL/GenBank/DDBJ databases">
        <title>Genomes of Cafeteria roenbergensis.</title>
        <authorList>
            <person name="Fischer M.G."/>
            <person name="Hackl T."/>
            <person name="Roman M."/>
        </authorList>
    </citation>
    <scope>NUCLEOTIDE SEQUENCE [LARGE SCALE GENOMIC DNA]</scope>
    <source>
        <strain evidence="3 4">Cflag</strain>
    </source>
</reference>
<feature type="compositionally biased region" description="Low complexity" evidence="1">
    <location>
        <begin position="90"/>
        <end position="102"/>
    </location>
</feature>
<feature type="region of interest" description="Disordered" evidence="1">
    <location>
        <begin position="1696"/>
        <end position="1718"/>
    </location>
</feature>
<dbReference type="EMBL" id="VLTM01000002">
    <property type="protein sequence ID" value="KAA0168425.1"/>
    <property type="molecule type" value="Genomic_DNA"/>
</dbReference>
<comment type="caution">
    <text evidence="3">The sequence shown here is derived from an EMBL/GenBank/DDBJ whole genome shotgun (WGS) entry which is preliminary data.</text>
</comment>
<name>A0A5A8DSG7_CAFRO</name>
<dbReference type="Gene3D" id="3.30.1610.10">
    <property type="entry name" value="Peptidase S59, nucleoporin"/>
    <property type="match status" value="1"/>
</dbReference>
<feature type="region of interest" description="Disordered" evidence="1">
    <location>
        <begin position="539"/>
        <end position="559"/>
    </location>
</feature>
<evidence type="ECO:0000256" key="1">
    <source>
        <dbReference type="SAM" id="MobiDB-lite"/>
    </source>
</evidence>
<feature type="region of interest" description="Disordered" evidence="1">
    <location>
        <begin position="68"/>
        <end position="102"/>
    </location>
</feature>
<feature type="compositionally biased region" description="Acidic residues" evidence="1">
    <location>
        <begin position="1152"/>
        <end position="1162"/>
    </location>
</feature>
<feature type="compositionally biased region" description="Pro residues" evidence="1">
    <location>
        <begin position="74"/>
        <end position="89"/>
    </location>
</feature>
<feature type="region of interest" description="Disordered" evidence="1">
    <location>
        <begin position="1130"/>
        <end position="1171"/>
    </location>
</feature>
<dbReference type="GO" id="GO:0017056">
    <property type="term" value="F:structural constituent of nuclear pore"/>
    <property type="evidence" value="ECO:0007669"/>
    <property type="project" value="InterPro"/>
</dbReference>
<sequence length="2805" mass="282703">MPETANPTNPSEKLQGGKNGTEHVKFTKRDFRTAKGTDVYHTITTWDDFWHKSLDELRGEDLGWLQPFWNRPPSGAPGGPPLQQPPAPGAPQAGAAPPAANPFGAPAATAGFGAAPAANPFGAPAATAGYGAANPFGAPAATGGYGAAPAANPFGAPAATAGYGAAPAANPFGAPAATAGYGAANPFGAPAATAGYGAAPAANPFGAPAATAGYGAANPFGAPAATAGYGAAPAANPFGAPAATAGYGAANPFGAPAATGGYGAAPAANPFGAPAATAGYGAANPFGAPAATGGYGAAPAANPFGAPAAPAANPFGAPAATAGYGAAPAANPFGAPAATAGYGAANPFGAPAATAGYGAAPAANPFGAPAATAGYGAANPFGAAPAATAGYGAANPFGAAPAATTAMPTASPITQADASLDLAAATTKHLESMGMSVLGRDAADQDSGAAAVLASGREASAAATAAGADGAGSLERGGDSSPRRLGSGGDAGEQTLAVSFGLARSIVRATPWSYRRQSGRASQGPRSTTGDLARSILGSSANAGSSRQPSGASAATGEPSMLGLSAAGSFDVATAPPRSRLLAASSGMPDDWGAVTGVAEPGVEESDGLGAVEALLLEQQDAAVVVVEEDDADEAEAYGARAASRGLGGNASGGANARAWVARVPVSAVSKLRFQLKRGIRSDWLDVRVVFPEQAGRLGWPAPSARRDVAEPEPRVLVVDMQADVGEGGEEGEQGGSVEDILTDAVGWWEEWAAHTQSARQSIRSRVGAARQELDGGRIDESDLLRLEREAEDESRRLDVNLMLGDVDTDEVWCARFDPDAFALSTGSQAHRRSEATRSLREPQVARFLAWCAEVRSRGSAAGRDRPEHLRVSTRALASEAMSADEAIGLARSASASGAALALEDGAAVASAAAAGAGGEAEGAAADSAEELKARWAAYQRERRRRREGRPDKATPHLPKLPSPIASMRGEPPYLVTPSFEKLLEMSSKELSEVRGFEVERPGHGSIAWLEPVDLRDADVNRAVQINPGYAAVDAPESAPARKRLNGKCRVTLFGMEADMLGVPHISEAALKTLTEDLGATFVSALEEETGPGLMSMTWVFEVDHWSGYGPRAIAARAREEQKARVAQLLRDRRMRQGRSGSSSADERGLDNSDDSESEEPETLAQAAMSHDVDHSLHPAAPRHAGVSAARQLQASSGTLPFLQSGAARTHDLSAAGGLEAQGWSARAGLRQPRGSAFAETKSSDELSDGAETPSERLGAGRDEGSGSSIGEGDAGDDDSELEDDAGLAELEGDDDLDNSDTDGELGGEAVPGDESDDMGSEAAGSQLHGGVLESSLAPAGAFEPRGRAAAEASGGQAVRQRRRSLADSVPLPPGFLAGAHGGPAEFLPGWQLPHALGHLEETSAAVAAVKAEVAAAAVEANGDVGEEGVAVPGIDSGVPVDAALVLGRSFRVGWGAGGILAHGARPVSRAFARPRDAGSMASAQPWSAEAHRTSPVVTLELLQTTPTFSAKAGAGADAVAKRSAAFVAEAVEPVIGVLLRHSASVRVCPSHAEQDEARIPPQEWLLSDEQASALGEDILLAPRGANPQAHAAELASLVAALQEACNAKAGEAEAAATRALLEARSLFRDASDRGASTEAAAAAMAQSLAHGRRAAAQRHAVRVFATVAALFLDPAAVENPAPASLEPTRRPPCDAQPAAGVAGVPPAVPRAADSSGSGLAASSARVVHWRRERALVLLRNWAAESLGRAAVEGSLTPQQTPGTPLSLVPGGAAGGYWAEARRLMACGRPDLAAAAASAAPQAVPLPFLSALLAQAGSSAPAMLEARAQLGSWRAEGLLPPTAADLVEAARAFHTDAAADSAEQVRRLLSVARLVNVSVESAEAALEHHEADPDDEDAVEDANAALEDLESEANEALSKLGVALEGEETASLTRPWETDVDSAAGRGVLAGIGGRFADESAQVPRSVAWLVAMVAGQPHLPEAAAARMPWQAAMLAHALYGATAAQGGAADWPAACQVTAGSAGDDPAESTAAWLRSRAGLSALSLPACLARFAVAVRGCAAPVPHPWHVASQPAAQQRAIAGITRDVDGSPTGTVLAAAPMTLREEAAASQGEGLLTLAAHAAAGLTDDVTADEGVAAAEGGVGLFLDVDYGPAAGLACDADTLLEVDARASAADAGLVSAAHAILQLSAAGQQADLSTPLAVSRALVESSDVAAPVPCLRDAVYLLFRLHASSADPALPGAARDMAPAFPSSCPPSTIAASARPTGMRLASVAALFEPEAHGPDTLDFRLPFALLVLLRRAGVLLPPAALARVAWASAAEEAALRPGAQAGAPPTADDILAARDRLTPPLLHDTAERITSALCFQLESQGRWADAIATLMLAAAPAQGTTPCAADADESLPAAAEAAAAGAPAGAASAAGASSASRPLHSADVPGVGGISPRRASALCRQVLARCTPDPASSPRRFAAALHRCSQLGIPERWVHAAAARRLVSSPAPFRDPTLPRSGVPELLRHCHLSRCPSLARDAHAIMVALLLPGLLLPVLEARLRWITTAAFSAMPVSTGGGHPKRGRAEEASPDLAMPRIICGAEEADAHQGDVDAASMLSGAAARSAARFEVLSRLAWLEAALAGAEDPAVPAAEWATGGASVLRLARDLDGALEAVARGMGAMAAFSEDPTVTAEESMRGAIGAVAGAIASLDGAEDDARSLASALPARWLASEAHHASLQAARGALALEIRTVLYRLASLADELRAADLQAADGCDGPASEAARAADSGVASAGFRCGSGFADAIADVTGLLACA</sequence>
<feature type="region of interest" description="Disordered" evidence="1">
    <location>
        <begin position="941"/>
        <end position="972"/>
    </location>
</feature>
<feature type="domain" description="Peptidase S59" evidence="2">
    <location>
        <begin position="971"/>
        <end position="1106"/>
    </location>
</feature>
<dbReference type="SUPFAM" id="SSF82215">
    <property type="entry name" value="C-terminal autoproteolytic domain of nucleoporin nup98"/>
    <property type="match status" value="1"/>
</dbReference>
<feature type="compositionally biased region" description="Polar residues" evidence="1">
    <location>
        <begin position="1"/>
        <end position="12"/>
    </location>
</feature>
<evidence type="ECO:0000313" key="3">
    <source>
        <dbReference type="EMBL" id="KAA0168425.1"/>
    </source>
</evidence>
<feature type="region of interest" description="Disordered" evidence="1">
    <location>
        <begin position="1345"/>
        <end position="1366"/>
    </location>
</feature>
<feature type="compositionally biased region" description="Acidic residues" evidence="1">
    <location>
        <begin position="1274"/>
        <end position="1320"/>
    </location>
</feature>
<dbReference type="InterPro" id="IPR007230">
    <property type="entry name" value="Nup98_auto-Pept-S59_dom"/>
</dbReference>
<dbReference type="Pfam" id="PF04096">
    <property type="entry name" value="Nucleoporin2"/>
    <property type="match status" value="1"/>
</dbReference>
<evidence type="ECO:0000313" key="4">
    <source>
        <dbReference type="Proteomes" id="UP000325113"/>
    </source>
</evidence>
<protein>
    <recommendedName>
        <fullName evidence="2">Peptidase S59 domain-containing protein</fullName>
    </recommendedName>
</protein>
<dbReference type="InterPro" id="IPR019793">
    <property type="entry name" value="Peroxidases_heam-ligand_BS"/>
</dbReference>
<organism evidence="3 4">
    <name type="scientific">Cafeteria roenbergensis</name>
    <name type="common">Marine flagellate</name>
    <dbReference type="NCBI Taxonomy" id="33653"/>
    <lineage>
        <taxon>Eukaryota</taxon>
        <taxon>Sar</taxon>
        <taxon>Stramenopiles</taxon>
        <taxon>Bigyra</taxon>
        <taxon>Opalozoa</taxon>
        <taxon>Bicosoecida</taxon>
        <taxon>Cafeteriaceae</taxon>
        <taxon>Cafeteria</taxon>
    </lineage>
</organism>
<feature type="region of interest" description="Disordered" evidence="1">
    <location>
        <begin position="464"/>
        <end position="492"/>
    </location>
</feature>
<accession>A0A5A8DSG7</accession>
<gene>
    <name evidence="3" type="ORF">FNF31_00307</name>
</gene>